<reference evidence="3" key="1">
    <citation type="submission" date="2021-02" db="EMBL/GenBank/DDBJ databases">
        <authorList>
            <person name="Nowell W R."/>
        </authorList>
    </citation>
    <scope>NUCLEOTIDE SEQUENCE</scope>
</reference>
<dbReference type="GO" id="GO:0048487">
    <property type="term" value="F:beta-tubulin binding"/>
    <property type="evidence" value="ECO:0007669"/>
    <property type="project" value="InterPro"/>
</dbReference>
<proteinExistence type="predicted"/>
<dbReference type="OrthoDB" id="444379at2759"/>
<dbReference type="EMBL" id="CAJOBA010004333">
    <property type="protein sequence ID" value="CAF3710142.1"/>
    <property type="molecule type" value="Genomic_DNA"/>
</dbReference>
<keyword evidence="1" id="KW-0175">Coiled coil</keyword>
<dbReference type="InterPro" id="IPR029602">
    <property type="entry name" value="IFT74"/>
</dbReference>
<feature type="region of interest" description="Disordered" evidence="2">
    <location>
        <begin position="270"/>
        <end position="297"/>
    </location>
</feature>
<feature type="compositionally biased region" description="Low complexity" evidence="2">
    <location>
        <begin position="18"/>
        <end position="34"/>
    </location>
</feature>
<dbReference type="PANTHER" id="PTHR31432:SF0">
    <property type="entry name" value="INTRAFLAGELLAR TRANSPORT PROTEIN 74 HOMOLOG"/>
    <property type="match status" value="1"/>
</dbReference>
<name>A0A814BV95_9BILA</name>
<evidence type="ECO:0000313" key="4">
    <source>
        <dbReference type="EMBL" id="CAF0934217.1"/>
    </source>
</evidence>
<evidence type="ECO:0000313" key="3">
    <source>
        <dbReference type="EMBL" id="CAF0931616.1"/>
    </source>
</evidence>
<dbReference type="PANTHER" id="PTHR31432">
    <property type="entry name" value="INTRAFLAGELLAR TRANSPORT PROTEIN 74 HOMOLOG"/>
    <property type="match status" value="1"/>
</dbReference>
<evidence type="ECO:0000256" key="2">
    <source>
        <dbReference type="SAM" id="MobiDB-lite"/>
    </source>
</evidence>
<feature type="compositionally biased region" description="Polar residues" evidence="2">
    <location>
        <begin position="279"/>
        <end position="293"/>
    </location>
</feature>
<feature type="region of interest" description="Disordered" evidence="2">
    <location>
        <begin position="1"/>
        <end position="56"/>
    </location>
</feature>
<dbReference type="Proteomes" id="UP000677228">
    <property type="component" value="Unassembled WGS sequence"/>
</dbReference>
<accession>A0A814BV95</accession>
<evidence type="ECO:0000313" key="6">
    <source>
        <dbReference type="EMBL" id="CAF3710142.1"/>
    </source>
</evidence>
<protein>
    <submittedName>
        <fullName evidence="3">Uncharacterized protein</fullName>
    </submittedName>
</protein>
<organism evidence="3 7">
    <name type="scientific">Didymodactylos carnosus</name>
    <dbReference type="NCBI Taxonomy" id="1234261"/>
    <lineage>
        <taxon>Eukaryota</taxon>
        <taxon>Metazoa</taxon>
        <taxon>Spiralia</taxon>
        <taxon>Gnathifera</taxon>
        <taxon>Rotifera</taxon>
        <taxon>Eurotatoria</taxon>
        <taxon>Bdelloidea</taxon>
        <taxon>Philodinida</taxon>
        <taxon>Philodinidae</taxon>
        <taxon>Didymodactylos</taxon>
    </lineage>
</organism>
<dbReference type="GO" id="GO:0035735">
    <property type="term" value="P:intraciliary transport involved in cilium assembly"/>
    <property type="evidence" value="ECO:0007669"/>
    <property type="project" value="TreeGrafter"/>
</dbReference>
<feature type="coiled-coil region" evidence="1">
    <location>
        <begin position="87"/>
        <end position="145"/>
    </location>
</feature>
<comment type="caution">
    <text evidence="3">The sequence shown here is derived from an EMBL/GenBank/DDBJ whole genome shotgun (WGS) entry which is preliminary data.</text>
</comment>
<dbReference type="Proteomes" id="UP000663829">
    <property type="component" value="Unassembled WGS sequence"/>
</dbReference>
<dbReference type="Proteomes" id="UP000682733">
    <property type="component" value="Unassembled WGS sequence"/>
</dbReference>
<evidence type="ECO:0000313" key="7">
    <source>
        <dbReference type="Proteomes" id="UP000663829"/>
    </source>
</evidence>
<dbReference type="Proteomes" id="UP000681722">
    <property type="component" value="Unassembled WGS sequence"/>
</dbReference>
<dbReference type="GO" id="GO:0005929">
    <property type="term" value="C:cilium"/>
    <property type="evidence" value="ECO:0007669"/>
    <property type="project" value="TreeGrafter"/>
</dbReference>
<keyword evidence="7" id="KW-1185">Reference proteome</keyword>
<dbReference type="EMBL" id="CAJOBC010001989">
    <property type="protein sequence ID" value="CAF3709498.1"/>
    <property type="molecule type" value="Genomic_DNA"/>
</dbReference>
<dbReference type="EMBL" id="CAJNOQ010001989">
    <property type="protein sequence ID" value="CAF0931616.1"/>
    <property type="molecule type" value="Genomic_DNA"/>
</dbReference>
<dbReference type="AlphaFoldDB" id="A0A814BV95"/>
<evidence type="ECO:0000256" key="1">
    <source>
        <dbReference type="SAM" id="Coils"/>
    </source>
</evidence>
<feature type="coiled-coil region" evidence="1">
    <location>
        <begin position="412"/>
        <end position="506"/>
    </location>
</feature>
<evidence type="ECO:0000313" key="5">
    <source>
        <dbReference type="EMBL" id="CAF3709498.1"/>
    </source>
</evidence>
<dbReference type="Gene3D" id="1.20.1170.10">
    <property type="match status" value="1"/>
</dbReference>
<gene>
    <name evidence="3" type="ORF">GPM918_LOCUS10214</name>
    <name evidence="4" type="ORF">OVA965_LOCUS11296</name>
    <name evidence="5" type="ORF">SRO942_LOCUS10215</name>
    <name evidence="6" type="ORF">TMI583_LOCUS11292</name>
</gene>
<dbReference type="GO" id="GO:0030992">
    <property type="term" value="C:intraciliary transport particle B"/>
    <property type="evidence" value="ECO:0007669"/>
    <property type="project" value="InterPro"/>
</dbReference>
<feature type="region of interest" description="Disordered" evidence="2">
    <location>
        <begin position="322"/>
        <end position="348"/>
    </location>
</feature>
<sequence>MSRAIPPSSRNAPGTASGRPTGTATRLTTAAGQRPVSRGGPGSTMRIKVEDTPMTRGGLGGIQANASLAGRQVMDRTYYVGLVRSKVNELETETNRLQKDTDSFTEDNKQYSALSKAAEELSQQIESLRNELGDYNMIIDRLQTSGEVAELKKELMDLTSHNHQVELGIDEIYVEKRRKEDQLHRLERDLADEKKKSEKLLANMNPELKQRYSKIKSYSDKLQQQMDAMQNEISTLEGQMNTMREQMSGSVIKQDALSLVEQLHELETKREQLQEESKNSMTPDQEQQKLTQQVREENQEIASMERQIKELKERNESLKREYQELDNDRQQSITTTKASAKDQQPVDDDTTQKYFELKKKEQQIDEFIESYAETKEQNLSQLKSVQKSNLNLVQILSRGLMKGQNLPSKDEYSELKSNLENKESEKKKSNDTNIILKEQHRKLKQDYDKLETLDQRLNDEREELKTKWIKMQEDLEKFSDLEGLKKNAEKRKLRLAADKINMAKQRQATKLAIQMLHSQYEAIQGQVHDNDTHQQLVGLEKTLQTLGQSVFTAEETLSSQNAQGQYEQIKRQALDLVQLHNRWLTEKFANSPVA</sequence>
<feature type="compositionally biased region" description="Polar residues" evidence="2">
    <location>
        <begin position="330"/>
        <end position="342"/>
    </location>
</feature>
<dbReference type="EMBL" id="CAJNOK010004331">
    <property type="protein sequence ID" value="CAF0934217.1"/>
    <property type="molecule type" value="Genomic_DNA"/>
</dbReference>